<dbReference type="SUPFAM" id="SSF54001">
    <property type="entry name" value="Cysteine proteinases"/>
    <property type="match status" value="1"/>
</dbReference>
<dbReference type="InterPro" id="IPR038765">
    <property type="entry name" value="Papain-like_cys_pep_sf"/>
</dbReference>
<dbReference type="Proteomes" id="UP000037151">
    <property type="component" value="Unassembled WGS sequence"/>
</dbReference>
<dbReference type="Gene3D" id="3.90.1720.10">
    <property type="entry name" value="endopeptidase domain like (from Nostoc punctiforme)"/>
    <property type="match status" value="1"/>
</dbReference>
<dbReference type="InterPro" id="IPR051794">
    <property type="entry name" value="PG_Endopeptidase_C40"/>
</dbReference>
<dbReference type="InterPro" id="IPR000064">
    <property type="entry name" value="NLP_P60_dom"/>
</dbReference>
<dbReference type="Pfam" id="PF00877">
    <property type="entry name" value="NLPC_P60"/>
    <property type="match status" value="1"/>
</dbReference>
<comment type="caution">
    <text evidence="8">The sequence shown here is derived from an EMBL/GenBank/DDBJ whole genome shotgun (WGS) entry which is preliminary data.</text>
</comment>
<gene>
    <name evidence="8" type="ORF">IQ63_22865</name>
</gene>
<evidence type="ECO:0000256" key="6">
    <source>
        <dbReference type="SAM" id="SignalP"/>
    </source>
</evidence>
<evidence type="ECO:0000259" key="7">
    <source>
        <dbReference type="PROSITE" id="PS51935"/>
    </source>
</evidence>
<dbReference type="PROSITE" id="PS51935">
    <property type="entry name" value="NLPC_P60"/>
    <property type="match status" value="1"/>
</dbReference>
<feature type="domain" description="NlpC/P60" evidence="7">
    <location>
        <begin position="228"/>
        <end position="343"/>
    </location>
</feature>
<name>A0A0L0K3Q2_9ACTN</name>
<keyword evidence="5" id="KW-0175">Coiled coil</keyword>
<dbReference type="GO" id="GO:0006508">
    <property type="term" value="P:proteolysis"/>
    <property type="evidence" value="ECO:0007669"/>
    <property type="project" value="UniProtKB-KW"/>
</dbReference>
<keyword evidence="4" id="KW-0788">Thiol protease</keyword>
<dbReference type="RefSeq" id="WP_050372341.1">
    <property type="nucleotide sequence ID" value="NZ_KQ257823.1"/>
</dbReference>
<evidence type="ECO:0000313" key="8">
    <source>
        <dbReference type="EMBL" id="KND32394.1"/>
    </source>
</evidence>
<keyword evidence="3" id="KW-0378">Hydrolase</keyword>
<feature type="chain" id="PRO_5039515907" description="NlpC/P60 domain-containing protein" evidence="6">
    <location>
        <begin position="22"/>
        <end position="343"/>
    </location>
</feature>
<accession>A0A0L0K3Q2</accession>
<evidence type="ECO:0000256" key="1">
    <source>
        <dbReference type="ARBA" id="ARBA00007074"/>
    </source>
</evidence>
<dbReference type="AlphaFoldDB" id="A0A0L0K3Q2"/>
<keyword evidence="2" id="KW-0645">Protease</keyword>
<evidence type="ECO:0000313" key="9">
    <source>
        <dbReference type="Proteomes" id="UP000037151"/>
    </source>
</evidence>
<evidence type="ECO:0000256" key="2">
    <source>
        <dbReference type="ARBA" id="ARBA00022670"/>
    </source>
</evidence>
<evidence type="ECO:0000256" key="3">
    <source>
        <dbReference type="ARBA" id="ARBA00022801"/>
    </source>
</evidence>
<proteinExistence type="inferred from homology"/>
<keyword evidence="6" id="KW-0732">Signal</keyword>
<feature type="signal peptide" evidence="6">
    <location>
        <begin position="1"/>
        <end position="21"/>
    </location>
</feature>
<evidence type="ECO:0000256" key="5">
    <source>
        <dbReference type="SAM" id="Coils"/>
    </source>
</evidence>
<dbReference type="PANTHER" id="PTHR47359:SF3">
    <property type="entry name" value="NLP_P60 DOMAIN-CONTAINING PROTEIN-RELATED"/>
    <property type="match status" value="1"/>
</dbReference>
<feature type="coiled-coil region" evidence="5">
    <location>
        <begin position="43"/>
        <end position="84"/>
    </location>
</feature>
<dbReference type="PATRIC" id="fig|42234.21.peg.4732"/>
<dbReference type="PANTHER" id="PTHR47359">
    <property type="entry name" value="PEPTIDOGLYCAN DL-ENDOPEPTIDASE CWLO"/>
    <property type="match status" value="1"/>
</dbReference>
<dbReference type="OrthoDB" id="5177647at2"/>
<sequence>MSGRLLRLVCTAGLVAQVTLAPTVALGVPEPPERTVTELLTELQRVYREVESATEVYNATEERLKKKKAEVAKLDADLAHARLALDDSRDLAGRLARQQYQSHSDISPYVRLLLAKDPQHALDEGHIIAQLARDRASATTRLAQDEHRRNTVTRTARTALDTQLALTASKKKARDDVRTRLDAVQKLLATLTPDQLTRLALLERTQVDDRQRKFLADNDLTGTDSPTSPEGEQAVRYAMDQVGKPYETGSAGPKAYDNSGLAAGSWGHAGAQIPRTAKEQWARLPRIPLKQLRPGDLVLYYPEATHVAVYVGKGKVVQAPGPGGEVKVTPIATDPVLGAVRPT</sequence>
<dbReference type="GO" id="GO:0008234">
    <property type="term" value="F:cysteine-type peptidase activity"/>
    <property type="evidence" value="ECO:0007669"/>
    <property type="project" value="UniProtKB-KW"/>
</dbReference>
<protein>
    <recommendedName>
        <fullName evidence="7">NlpC/P60 domain-containing protein</fullName>
    </recommendedName>
</protein>
<organism evidence="8 9">
    <name type="scientific">Streptomyces acidiscabies</name>
    <dbReference type="NCBI Taxonomy" id="42234"/>
    <lineage>
        <taxon>Bacteria</taxon>
        <taxon>Bacillati</taxon>
        <taxon>Actinomycetota</taxon>
        <taxon>Actinomycetes</taxon>
        <taxon>Kitasatosporales</taxon>
        <taxon>Streptomycetaceae</taxon>
        <taxon>Streptomyces</taxon>
    </lineage>
</organism>
<comment type="similarity">
    <text evidence="1">Belongs to the peptidase C40 family.</text>
</comment>
<reference evidence="9" key="1">
    <citation type="submission" date="2014-07" db="EMBL/GenBank/DDBJ databases">
        <title>Genome sequencing of plant-pathogenic Streptomyces species.</title>
        <authorList>
            <person name="Harrison J."/>
            <person name="Sapp M."/>
            <person name="Thwaites R."/>
            <person name="Studholme D.J."/>
        </authorList>
    </citation>
    <scope>NUCLEOTIDE SEQUENCE [LARGE SCALE GENOMIC DNA]</scope>
    <source>
        <strain evidence="9">NCPPB 4445</strain>
    </source>
</reference>
<dbReference type="EMBL" id="JPPY01000136">
    <property type="protein sequence ID" value="KND32394.1"/>
    <property type="molecule type" value="Genomic_DNA"/>
</dbReference>
<evidence type="ECO:0000256" key="4">
    <source>
        <dbReference type="ARBA" id="ARBA00022807"/>
    </source>
</evidence>